<organism evidence="1 2">
    <name type="scientific">Sphingobacterium thermophilum</name>
    <dbReference type="NCBI Taxonomy" id="768534"/>
    <lineage>
        <taxon>Bacteria</taxon>
        <taxon>Pseudomonadati</taxon>
        <taxon>Bacteroidota</taxon>
        <taxon>Sphingobacteriia</taxon>
        <taxon>Sphingobacteriales</taxon>
        <taxon>Sphingobacteriaceae</taxon>
        <taxon>Sphingobacterium</taxon>
    </lineage>
</organism>
<accession>A0ABP8R7U0</accession>
<proteinExistence type="predicted"/>
<name>A0ABP8R7U0_9SPHI</name>
<reference evidence="2" key="1">
    <citation type="journal article" date="2019" name="Int. J. Syst. Evol. Microbiol.">
        <title>The Global Catalogue of Microorganisms (GCM) 10K type strain sequencing project: providing services to taxonomists for standard genome sequencing and annotation.</title>
        <authorList>
            <consortium name="The Broad Institute Genomics Platform"/>
            <consortium name="The Broad Institute Genome Sequencing Center for Infectious Disease"/>
            <person name="Wu L."/>
            <person name="Ma J."/>
        </authorList>
    </citation>
    <scope>NUCLEOTIDE SEQUENCE [LARGE SCALE GENOMIC DNA]</scope>
    <source>
        <strain evidence="2">JCM 17858</strain>
    </source>
</reference>
<evidence type="ECO:0000313" key="2">
    <source>
        <dbReference type="Proteomes" id="UP001500394"/>
    </source>
</evidence>
<protein>
    <submittedName>
        <fullName evidence="1">Uncharacterized protein</fullName>
    </submittedName>
</protein>
<evidence type="ECO:0000313" key="1">
    <source>
        <dbReference type="EMBL" id="GAA4520619.1"/>
    </source>
</evidence>
<keyword evidence="2" id="KW-1185">Reference proteome</keyword>
<sequence>MYNIMKVEIKNSECTPTKIKTLIDYFLALYDVPKWEHNGLIVEIDPTFDFKGDDTLIRWTDINEGFNDKVIVNSLEEFQSKFRLIHA</sequence>
<dbReference type="EMBL" id="BAABGR010000038">
    <property type="protein sequence ID" value="GAA4520619.1"/>
    <property type="molecule type" value="Genomic_DNA"/>
</dbReference>
<gene>
    <name evidence="1" type="ORF">GCM10023173_25110</name>
</gene>
<dbReference type="Proteomes" id="UP001500394">
    <property type="component" value="Unassembled WGS sequence"/>
</dbReference>
<comment type="caution">
    <text evidence="1">The sequence shown here is derived from an EMBL/GenBank/DDBJ whole genome shotgun (WGS) entry which is preliminary data.</text>
</comment>